<evidence type="ECO:0000256" key="1">
    <source>
        <dbReference type="SAM" id="Coils"/>
    </source>
</evidence>
<keyword evidence="2" id="KW-0732">Signal</keyword>
<dbReference type="Gene3D" id="1.20.1270.60">
    <property type="entry name" value="Arfaptin homology (AH) domain/BAR domain"/>
    <property type="match status" value="1"/>
</dbReference>
<keyword evidence="1" id="KW-0175">Coiled coil</keyword>
<comment type="caution">
    <text evidence="3">The sequence shown here is derived from an EMBL/GenBank/DDBJ whole genome shotgun (WGS) entry which is preliminary data.</text>
</comment>
<evidence type="ECO:0000256" key="2">
    <source>
        <dbReference type="SAM" id="SignalP"/>
    </source>
</evidence>
<accession>A0ABP8QPC7</accession>
<sequence length="181" mass="20223">MIFRKPTLLLALLAPTLSLAQAVTPDSPLPRLLAERKVLTRQYAEANAQRHGLLGLSNKPSKKDLQDVVDALQGIVNKDEEIVAALNQTAQQAQTTAAQLQTTTTTLQNTSRDDRNLTAERLNELQNEEQNLQERLRQATEKQRTLEADLHEAQQGRTVRDGLLVALALACAGLVFWRRRR</sequence>
<reference evidence="4" key="1">
    <citation type="journal article" date="2019" name="Int. J. Syst. Evol. Microbiol.">
        <title>The Global Catalogue of Microorganisms (GCM) 10K type strain sequencing project: providing services to taxonomists for standard genome sequencing and annotation.</title>
        <authorList>
            <consortium name="The Broad Institute Genomics Platform"/>
            <consortium name="The Broad Institute Genome Sequencing Center for Infectious Disease"/>
            <person name="Wu L."/>
            <person name="Ma J."/>
        </authorList>
    </citation>
    <scope>NUCLEOTIDE SEQUENCE [LARGE SCALE GENOMIC DNA]</scope>
    <source>
        <strain evidence="4">JCM 17841</strain>
    </source>
</reference>
<dbReference type="InterPro" id="IPR027267">
    <property type="entry name" value="AH/BAR_dom_sf"/>
</dbReference>
<evidence type="ECO:0000313" key="3">
    <source>
        <dbReference type="EMBL" id="GAA4506366.1"/>
    </source>
</evidence>
<protein>
    <submittedName>
        <fullName evidence="3">Uncharacterized protein</fullName>
    </submittedName>
</protein>
<feature type="signal peptide" evidence="2">
    <location>
        <begin position="1"/>
        <end position="20"/>
    </location>
</feature>
<keyword evidence="4" id="KW-1185">Reference proteome</keyword>
<dbReference type="RefSeq" id="WP_208132963.1">
    <property type="nucleotide sequence ID" value="NZ_BAABGQ010000008.1"/>
</dbReference>
<feature type="coiled-coil region" evidence="1">
    <location>
        <begin position="83"/>
        <end position="156"/>
    </location>
</feature>
<name>A0ABP8QPC7_9BACT</name>
<gene>
    <name evidence="3" type="ORF">GCM10023172_35550</name>
</gene>
<dbReference type="EMBL" id="BAABGQ010000008">
    <property type="protein sequence ID" value="GAA4506366.1"/>
    <property type="molecule type" value="Genomic_DNA"/>
</dbReference>
<dbReference type="Proteomes" id="UP001501243">
    <property type="component" value="Unassembled WGS sequence"/>
</dbReference>
<feature type="chain" id="PRO_5047122761" evidence="2">
    <location>
        <begin position="21"/>
        <end position="181"/>
    </location>
</feature>
<evidence type="ECO:0000313" key="4">
    <source>
        <dbReference type="Proteomes" id="UP001501243"/>
    </source>
</evidence>
<proteinExistence type="predicted"/>
<organism evidence="3 4">
    <name type="scientific">Hymenobacter ginsengisoli</name>
    <dbReference type="NCBI Taxonomy" id="1051626"/>
    <lineage>
        <taxon>Bacteria</taxon>
        <taxon>Pseudomonadati</taxon>
        <taxon>Bacteroidota</taxon>
        <taxon>Cytophagia</taxon>
        <taxon>Cytophagales</taxon>
        <taxon>Hymenobacteraceae</taxon>
        <taxon>Hymenobacter</taxon>
    </lineage>
</organism>